<feature type="transmembrane region" description="Helical" evidence="1">
    <location>
        <begin position="90"/>
        <end position="113"/>
    </location>
</feature>
<dbReference type="EMBL" id="AP026560">
    <property type="protein sequence ID" value="BDP42520.1"/>
    <property type="molecule type" value="Genomic_DNA"/>
</dbReference>
<dbReference type="Gene3D" id="2.130.10.10">
    <property type="entry name" value="YVTN repeat-like/Quinoprotein amine dehydrogenase"/>
    <property type="match status" value="1"/>
</dbReference>
<dbReference type="Proteomes" id="UP001064971">
    <property type="component" value="Chromosome"/>
</dbReference>
<evidence type="ECO:0000313" key="3">
    <source>
        <dbReference type="Proteomes" id="UP001064971"/>
    </source>
</evidence>
<evidence type="ECO:0000313" key="2">
    <source>
        <dbReference type="EMBL" id="BDP42520.1"/>
    </source>
</evidence>
<gene>
    <name evidence="2" type="ORF">DAETH_24890</name>
</gene>
<dbReference type="RefSeq" id="WP_264775214.1">
    <property type="nucleotide sequence ID" value="NZ_AP026560.1"/>
</dbReference>
<keyword evidence="1" id="KW-1133">Transmembrane helix</keyword>
<name>A0ABN6RGQ0_9DEIO</name>
<keyword evidence="1" id="KW-0472">Membrane</keyword>
<organism evidence="2 3">
    <name type="scientific">Deinococcus aetherius</name>
    <dbReference type="NCBI Taxonomy" id="200252"/>
    <lineage>
        <taxon>Bacteria</taxon>
        <taxon>Thermotogati</taxon>
        <taxon>Deinococcota</taxon>
        <taxon>Deinococci</taxon>
        <taxon>Deinococcales</taxon>
        <taxon>Deinococcaceae</taxon>
        <taxon>Deinococcus</taxon>
    </lineage>
</organism>
<accession>A0ABN6RGQ0</accession>
<dbReference type="InterPro" id="IPR015943">
    <property type="entry name" value="WD40/YVTN_repeat-like_dom_sf"/>
</dbReference>
<evidence type="ECO:0000256" key="1">
    <source>
        <dbReference type="SAM" id="Phobius"/>
    </source>
</evidence>
<dbReference type="InterPro" id="IPR041916">
    <property type="entry name" value="Anti_sigma_zinc_sf"/>
</dbReference>
<dbReference type="Gene3D" id="1.10.10.1320">
    <property type="entry name" value="Anti-sigma factor, zinc-finger domain"/>
    <property type="match status" value="1"/>
</dbReference>
<sequence>MAGLDAKGVTCEEVREALEAHVSRGGPLPGEVAAHLASCPDCARELALLRAVERALLEEVPEHSPPPELRTAVLSRARRTRRRAGPRLPALRPAWGLGLAAALAALLVTGTLLTGSRTSAGPLPDPAVVVSTGDALIVASNDRAGTVTLVQGDRARASLQTAGRQPAWFTEGVRLGDRVYLADAANDRVLELQPGPLRVLRSVPVPGGVAGLAAGDGVVYFKSVRGEVGRLGGPVVALAREGEMGLADVMDGVLLRRGRLYVTHHLSGEVCVLDPVSLRVEARLRVGGAPVALAQTRDGVLVLDLKGRLLRLDDAGQVTREWAVPGTPDKLTLNGDLALLSDRAGRVTRVNLASGAVTPVPARHPMDVAALPGGTFAVAEGAVEGRGAGVRLLDASLATRGRLGH</sequence>
<dbReference type="InterPro" id="IPR011044">
    <property type="entry name" value="Quino_amine_DH_bsu"/>
</dbReference>
<protein>
    <recommendedName>
        <fullName evidence="4">Zinc-finger domain-containing protein</fullName>
    </recommendedName>
</protein>
<keyword evidence="3" id="KW-1185">Reference proteome</keyword>
<keyword evidence="1" id="KW-0812">Transmembrane</keyword>
<reference evidence="2" key="1">
    <citation type="submission" date="2022-07" db="EMBL/GenBank/DDBJ databases">
        <title>Complete Genome Sequence of the Radioresistant Bacterium Deinococcus aetherius ST0316, Isolated from the Air Dust collected in Lower Stratosphere above Japan.</title>
        <authorList>
            <person name="Satoh K."/>
            <person name="Hagiwara K."/>
            <person name="Katsumata K."/>
            <person name="Kubo A."/>
            <person name="Yokobori S."/>
            <person name="Yamagishi A."/>
            <person name="Oono Y."/>
            <person name="Narumi I."/>
        </authorList>
    </citation>
    <scope>NUCLEOTIDE SEQUENCE</scope>
    <source>
        <strain evidence="2">ST0316</strain>
    </source>
</reference>
<proteinExistence type="predicted"/>
<evidence type="ECO:0008006" key="4">
    <source>
        <dbReference type="Google" id="ProtNLM"/>
    </source>
</evidence>
<dbReference type="SUPFAM" id="SSF50969">
    <property type="entry name" value="YVTN repeat-like/Quinoprotein amine dehydrogenase"/>
    <property type="match status" value="1"/>
</dbReference>